<feature type="domain" description="VOC" evidence="1">
    <location>
        <begin position="4"/>
        <end position="123"/>
    </location>
</feature>
<reference evidence="2 3" key="1">
    <citation type="submission" date="2016-02" db="EMBL/GenBank/DDBJ databases">
        <title>Draft genome sequence of Acidibacillus ferrooxidans SLC66.</title>
        <authorList>
            <person name="Oliveira G."/>
            <person name="Nancucheo I."/>
            <person name="Dall'Agnol H."/>
            <person name="Johnson B."/>
            <person name="Oliveira R."/>
            <person name="Nunes G.L."/>
            <person name="Tzotzos G."/>
            <person name="Orellana S.C."/>
            <person name="Salim A.C."/>
            <person name="Araujo F.M."/>
        </authorList>
    </citation>
    <scope>NUCLEOTIDE SEQUENCE [LARGE SCALE GENOMIC DNA]</scope>
    <source>
        <strain evidence="2 3">SLC66</strain>
    </source>
</reference>
<dbReference type="PANTHER" id="PTHR21366">
    <property type="entry name" value="GLYOXALASE FAMILY PROTEIN"/>
    <property type="match status" value="1"/>
</dbReference>
<dbReference type="InterPro" id="IPR050383">
    <property type="entry name" value="GlyoxalaseI/FosfomycinResist"/>
</dbReference>
<comment type="caution">
    <text evidence="2">The sequence shown here is derived from an EMBL/GenBank/DDBJ whole genome shotgun (WGS) entry which is preliminary data.</text>
</comment>
<dbReference type="PANTHER" id="PTHR21366:SF22">
    <property type="entry name" value="VOC DOMAIN-CONTAINING PROTEIN"/>
    <property type="match status" value="1"/>
</dbReference>
<dbReference type="RefSeq" id="WP_067567094.1">
    <property type="nucleotide sequence ID" value="NZ_LSUQ01000072.1"/>
</dbReference>
<dbReference type="Pfam" id="PF00903">
    <property type="entry name" value="Glyoxalase"/>
    <property type="match status" value="1"/>
</dbReference>
<dbReference type="EMBL" id="LSUQ01000072">
    <property type="protein sequence ID" value="OAG91132.1"/>
    <property type="molecule type" value="Genomic_DNA"/>
</dbReference>
<dbReference type="PROSITE" id="PS51819">
    <property type="entry name" value="VOC"/>
    <property type="match status" value="1"/>
</dbReference>
<dbReference type="AlphaFoldDB" id="A0A853K7C4"/>
<evidence type="ECO:0000313" key="3">
    <source>
        <dbReference type="Proteomes" id="UP000077421"/>
    </source>
</evidence>
<evidence type="ECO:0000313" key="2">
    <source>
        <dbReference type="EMBL" id="OAG91132.1"/>
    </source>
</evidence>
<dbReference type="SUPFAM" id="SSF54593">
    <property type="entry name" value="Glyoxalase/Bleomycin resistance protein/Dihydroxybiphenyl dioxygenase"/>
    <property type="match status" value="1"/>
</dbReference>
<evidence type="ECO:0000259" key="1">
    <source>
        <dbReference type="PROSITE" id="PS51819"/>
    </source>
</evidence>
<name>A0A853K7C4_9BACL</name>
<dbReference type="Gene3D" id="3.10.180.10">
    <property type="entry name" value="2,3-Dihydroxybiphenyl 1,2-Dioxygenase, domain 1"/>
    <property type="match status" value="1"/>
</dbReference>
<dbReference type="InterPro" id="IPR037523">
    <property type="entry name" value="VOC_core"/>
</dbReference>
<sequence length="128" mass="14247">MSAELSHTCLFTDSVQRLADFYGKILGIEPVVYGEGYAEVQTSKGTLSFYNVEEQNEMAPGSAQSGPNRAMILEFHVSDVDAEYNRLVGMDVEVVKGLTTQSWGNRSFYFRDIDGNLVNFFSRVDVGN</sequence>
<dbReference type="Proteomes" id="UP000077421">
    <property type="component" value="Unassembled WGS sequence"/>
</dbReference>
<dbReference type="InterPro" id="IPR029068">
    <property type="entry name" value="Glyas_Bleomycin-R_OHBP_Dase"/>
</dbReference>
<organism evidence="2 3">
    <name type="scientific">Ferroacidibacillus organovorans</name>
    <dbReference type="NCBI Taxonomy" id="1765683"/>
    <lineage>
        <taxon>Bacteria</taxon>
        <taxon>Bacillati</taxon>
        <taxon>Bacillota</taxon>
        <taxon>Bacilli</taxon>
        <taxon>Bacillales</taxon>
        <taxon>Alicyclobacillaceae</taxon>
        <taxon>Ferroacidibacillus</taxon>
    </lineage>
</organism>
<accession>A0A853K7C4</accession>
<gene>
    <name evidence="2" type="ORF">AYW79_13875</name>
</gene>
<proteinExistence type="predicted"/>
<dbReference type="InterPro" id="IPR004360">
    <property type="entry name" value="Glyas_Fos-R_dOase_dom"/>
</dbReference>
<protein>
    <recommendedName>
        <fullName evidence="1">VOC domain-containing protein</fullName>
    </recommendedName>
</protein>